<reference evidence="2 3" key="1">
    <citation type="submission" date="2024-02" db="EMBL/GenBank/DDBJ databases">
        <authorList>
            <person name="Chen Y."/>
            <person name="Shah S."/>
            <person name="Dougan E. K."/>
            <person name="Thang M."/>
            <person name="Chan C."/>
        </authorList>
    </citation>
    <scope>NUCLEOTIDE SEQUENCE [LARGE SCALE GENOMIC DNA]</scope>
</reference>
<evidence type="ECO:0000313" key="2">
    <source>
        <dbReference type="EMBL" id="CAK9114624.1"/>
    </source>
</evidence>
<accession>A0ABP0SQE3</accession>
<keyword evidence="3" id="KW-1185">Reference proteome</keyword>
<organism evidence="2 3">
    <name type="scientific">Durusdinium trenchii</name>
    <dbReference type="NCBI Taxonomy" id="1381693"/>
    <lineage>
        <taxon>Eukaryota</taxon>
        <taxon>Sar</taxon>
        <taxon>Alveolata</taxon>
        <taxon>Dinophyceae</taxon>
        <taxon>Suessiales</taxon>
        <taxon>Symbiodiniaceae</taxon>
        <taxon>Durusdinium</taxon>
    </lineage>
</organism>
<evidence type="ECO:0000256" key="1">
    <source>
        <dbReference type="SAM" id="MobiDB-lite"/>
    </source>
</evidence>
<feature type="compositionally biased region" description="Basic residues" evidence="1">
    <location>
        <begin position="268"/>
        <end position="286"/>
    </location>
</feature>
<dbReference type="Proteomes" id="UP001642464">
    <property type="component" value="Unassembled WGS sequence"/>
</dbReference>
<proteinExistence type="predicted"/>
<evidence type="ECO:0000313" key="3">
    <source>
        <dbReference type="Proteomes" id="UP001642464"/>
    </source>
</evidence>
<feature type="region of interest" description="Disordered" evidence="1">
    <location>
        <begin position="189"/>
        <end position="210"/>
    </location>
</feature>
<comment type="caution">
    <text evidence="2">The sequence shown here is derived from an EMBL/GenBank/DDBJ whole genome shotgun (WGS) entry which is preliminary data.</text>
</comment>
<dbReference type="EMBL" id="CAXAMM010044421">
    <property type="protein sequence ID" value="CAK9114624.1"/>
    <property type="molecule type" value="Genomic_DNA"/>
</dbReference>
<name>A0ABP0SQE3_9DINO</name>
<feature type="region of interest" description="Disordered" evidence="1">
    <location>
        <begin position="256"/>
        <end position="286"/>
    </location>
</feature>
<protein>
    <submittedName>
        <fullName evidence="2">Uncharacterized protein</fullName>
    </submittedName>
</protein>
<sequence length="286" mass="31981">MSPPQVDYWTGNVAMNLHEEQRSFGKPEHGDWRAPTQGFPDQEHAGTMSRMAHGQVTQRRESVTSLTGTGFGPLKQEPITDFDTVDFSLLDNLGDLDSRAATGVHGQPENLMHIMEPYDFGEPMRWDLDRPAAMNSADSRCTTTSSSFPYSSNSVAVDDMHISSRPMRAAAVAARSVTKCASVDSFDEANSYQEEDDEVPDNLRLGEDATPDSTMAAASMRGTKRSIQFCSVCFGIRRQKGKLVMGHKPDGYCPIKQRRATADEKRELRRRRQKMRRAINKRKSSK</sequence>
<gene>
    <name evidence="2" type="ORF">SCF082_LOCUS53084</name>
</gene>